<dbReference type="HOGENOM" id="CLU_1618570_0_0_1"/>
<evidence type="ECO:0000313" key="2">
    <source>
        <dbReference type="Proteomes" id="UP000030655"/>
    </source>
</evidence>
<dbReference type="Proteomes" id="UP000030655">
    <property type="component" value="Unassembled WGS sequence"/>
</dbReference>
<name>A0A059F3B6_9MICR</name>
<reference evidence="2" key="1">
    <citation type="submission" date="2013-02" db="EMBL/GenBank/DDBJ databases">
        <authorList>
            <consortium name="The Broad Institute Genome Sequencing Platform"/>
            <person name="Cuomo C."/>
            <person name="Becnel J."/>
            <person name="Sanscrainte N."/>
            <person name="Walker B."/>
            <person name="Young S.K."/>
            <person name="Zeng Q."/>
            <person name="Gargeya S."/>
            <person name="Fitzgerald M."/>
            <person name="Haas B."/>
            <person name="Abouelleil A."/>
            <person name="Alvarado L."/>
            <person name="Arachchi H.M."/>
            <person name="Berlin A.M."/>
            <person name="Chapman S.B."/>
            <person name="Dewar J."/>
            <person name="Goldberg J."/>
            <person name="Griggs A."/>
            <person name="Gujja S."/>
            <person name="Hansen M."/>
            <person name="Howarth C."/>
            <person name="Imamovic A."/>
            <person name="Larimer J."/>
            <person name="McCowan C."/>
            <person name="Murphy C."/>
            <person name="Neiman D."/>
            <person name="Pearson M."/>
            <person name="Priest M."/>
            <person name="Roberts A."/>
            <person name="Saif S."/>
            <person name="Shea T."/>
            <person name="Sisk P."/>
            <person name="Sykes S."/>
            <person name="Wortman J."/>
            <person name="Nusbaum C."/>
            <person name="Birren B."/>
        </authorList>
    </citation>
    <scope>NUCLEOTIDE SEQUENCE [LARGE SCALE GENOMIC DNA]</scope>
    <source>
        <strain evidence="2">PRA339</strain>
    </source>
</reference>
<evidence type="ECO:0000313" key="1">
    <source>
        <dbReference type="EMBL" id="KCZ81562.1"/>
    </source>
</evidence>
<proteinExistence type="predicted"/>
<organism evidence="1 2">
    <name type="scientific">Anncaliia algerae PRA339</name>
    <dbReference type="NCBI Taxonomy" id="1288291"/>
    <lineage>
        <taxon>Eukaryota</taxon>
        <taxon>Fungi</taxon>
        <taxon>Fungi incertae sedis</taxon>
        <taxon>Microsporidia</taxon>
        <taxon>Tubulinosematoidea</taxon>
        <taxon>Tubulinosematidae</taxon>
        <taxon>Anncaliia</taxon>
    </lineage>
</organism>
<protein>
    <submittedName>
        <fullName evidence="1">Uncharacterized protein</fullName>
    </submittedName>
</protein>
<reference evidence="1 2" key="2">
    <citation type="submission" date="2014-03" db="EMBL/GenBank/DDBJ databases">
        <title>The Genome Sequence of Anncaliia algerae insect isolate PRA339.</title>
        <authorList>
            <consortium name="The Broad Institute Genome Sequencing Platform"/>
            <consortium name="The Broad Institute Genome Sequencing Center for Infectious Disease"/>
            <person name="Cuomo C."/>
            <person name="Becnel J."/>
            <person name="Sanscrainte N."/>
            <person name="Walker B."/>
            <person name="Young S.K."/>
            <person name="Zeng Q."/>
            <person name="Gargeya S."/>
            <person name="Fitzgerald M."/>
            <person name="Haas B."/>
            <person name="Abouelleil A."/>
            <person name="Alvarado L."/>
            <person name="Arachchi H.M."/>
            <person name="Berlin A.M."/>
            <person name="Chapman S.B."/>
            <person name="Dewar J."/>
            <person name="Goldberg J."/>
            <person name="Griggs A."/>
            <person name="Gujja S."/>
            <person name="Hansen M."/>
            <person name="Howarth C."/>
            <person name="Imamovic A."/>
            <person name="Larimer J."/>
            <person name="McCowan C."/>
            <person name="Murphy C."/>
            <person name="Neiman D."/>
            <person name="Pearson M."/>
            <person name="Priest M."/>
            <person name="Roberts A."/>
            <person name="Saif S."/>
            <person name="Shea T."/>
            <person name="Sisk P."/>
            <person name="Sykes S."/>
            <person name="Wortman J."/>
            <person name="Nusbaum C."/>
            <person name="Birren B."/>
        </authorList>
    </citation>
    <scope>NUCLEOTIDE SEQUENCE [LARGE SCALE GENOMIC DNA]</scope>
    <source>
        <strain evidence="1 2">PRA339</strain>
    </source>
</reference>
<dbReference type="AlphaFoldDB" id="A0A059F3B6"/>
<keyword evidence="2" id="KW-1185">Reference proteome</keyword>
<sequence length="166" mass="19545">MSMIFFYLVNIFALKEIVNFIPVKVFFHLSAKQRSMNENEKEILKSDFSPLMKSLTDWLDSFHCDVNVRNELKFILKDEKQINPTITTIKNFFDLSSSEFNLGERSSIFFVENSFKILQEFKNVVNDEKVKKALIEYFNGKIKQFFEEIIGKYKIDLNAELSVTNP</sequence>
<dbReference type="OrthoDB" id="10283876at2759"/>
<dbReference type="EMBL" id="KK365140">
    <property type="protein sequence ID" value="KCZ81562.1"/>
    <property type="molecule type" value="Genomic_DNA"/>
</dbReference>
<gene>
    <name evidence="1" type="ORF">H312_01015</name>
</gene>
<dbReference type="VEuPathDB" id="MicrosporidiaDB:H312_01015"/>
<accession>A0A059F3B6</accession>